<accession>E0U587</accession>
<dbReference type="eggNOG" id="ENOG5033GJ6">
    <property type="taxonomic scope" value="Bacteria"/>
</dbReference>
<name>E0U587_GLOV7</name>
<evidence type="ECO:0000313" key="2">
    <source>
        <dbReference type="EMBL" id="ADN12366.1"/>
    </source>
</evidence>
<evidence type="ECO:0000313" key="3">
    <source>
        <dbReference type="Proteomes" id="UP000008206"/>
    </source>
</evidence>
<dbReference type="AlphaFoldDB" id="E0U587"/>
<gene>
    <name evidence="2" type="ordered locus">Cyan7822_0320</name>
</gene>
<keyword evidence="1" id="KW-0175">Coiled coil</keyword>
<protein>
    <submittedName>
        <fullName evidence="2">Uncharacterized protein</fullName>
    </submittedName>
</protein>
<dbReference type="EMBL" id="CP002198">
    <property type="protein sequence ID" value="ADN12366.1"/>
    <property type="molecule type" value="Genomic_DNA"/>
</dbReference>
<proteinExistence type="predicted"/>
<keyword evidence="3" id="KW-1185">Reference proteome</keyword>
<feature type="coiled-coil region" evidence="1">
    <location>
        <begin position="46"/>
        <end position="82"/>
    </location>
</feature>
<organism evidence="2 3">
    <name type="scientific">Gloeothece verrucosa (strain PCC 7822)</name>
    <name type="common">Cyanothece sp. (strain PCC 7822)</name>
    <dbReference type="NCBI Taxonomy" id="497965"/>
    <lineage>
        <taxon>Bacteria</taxon>
        <taxon>Bacillati</taxon>
        <taxon>Cyanobacteriota</taxon>
        <taxon>Cyanophyceae</taxon>
        <taxon>Oscillatoriophycideae</taxon>
        <taxon>Chroococcales</taxon>
        <taxon>Aphanothecaceae</taxon>
        <taxon>Gloeothece</taxon>
        <taxon>Gloeothece verrucosa</taxon>
    </lineage>
</organism>
<dbReference type="HOGENOM" id="CLU_2259088_0_0_3"/>
<dbReference type="Proteomes" id="UP000008206">
    <property type="component" value="Chromosome"/>
</dbReference>
<reference evidence="3" key="1">
    <citation type="journal article" date="2011" name="MBio">
        <title>Novel metabolic attributes of the genus Cyanothece, comprising a group of unicellular nitrogen-fixing Cyanobacteria.</title>
        <authorList>
            <person name="Bandyopadhyay A."/>
            <person name="Elvitigala T."/>
            <person name="Welsh E."/>
            <person name="Stockel J."/>
            <person name="Liberton M."/>
            <person name="Min H."/>
            <person name="Sherman L.A."/>
            <person name="Pakrasi H.B."/>
        </authorList>
    </citation>
    <scope>NUCLEOTIDE SEQUENCE [LARGE SCALE GENOMIC DNA]</scope>
    <source>
        <strain evidence="3">PCC 7822</strain>
    </source>
</reference>
<sequence length="108" mass="12322">MSLGVKTKNMENKKPEFAYQDISVISVVSELHNYFRDLHSYYQIAKGNLLGRLEAAQEKAENQQLKQELEELNKKIAYFHVLNNSISTVDVVLHTPDMISELATPSKV</sequence>
<evidence type="ECO:0000256" key="1">
    <source>
        <dbReference type="SAM" id="Coils"/>
    </source>
</evidence>
<dbReference type="KEGG" id="cyj:Cyan7822_0320"/>
<dbReference type="STRING" id="497965.Cyan7822_0320"/>